<keyword evidence="1" id="KW-0479">Metal-binding</keyword>
<dbReference type="PANTHER" id="PTHR10218:SF360">
    <property type="entry name" value="GUANINE NUCLEOTIDE-BINDING PROTEIN SUBUNIT ALPHA HOMOLOG"/>
    <property type="match status" value="1"/>
</dbReference>
<dbReference type="STRING" id="933852.A0A0C3BNJ1"/>
<dbReference type="GO" id="GO:0001664">
    <property type="term" value="F:G protein-coupled receptor binding"/>
    <property type="evidence" value="ECO:0007669"/>
    <property type="project" value="TreeGrafter"/>
</dbReference>
<evidence type="ECO:0000313" key="7">
    <source>
        <dbReference type="Proteomes" id="UP000054097"/>
    </source>
</evidence>
<dbReference type="GO" id="GO:0003924">
    <property type="term" value="F:GTPase activity"/>
    <property type="evidence" value="ECO:0007669"/>
    <property type="project" value="InterPro"/>
</dbReference>
<dbReference type="PROSITE" id="PS51882">
    <property type="entry name" value="G_ALPHA"/>
    <property type="match status" value="1"/>
</dbReference>
<dbReference type="Pfam" id="PF00503">
    <property type="entry name" value="G-alpha"/>
    <property type="match status" value="1"/>
</dbReference>
<feature type="binding site" evidence="5">
    <location>
        <begin position="46"/>
        <end position="49"/>
    </location>
    <ligand>
        <name>GTP</name>
        <dbReference type="ChEBI" id="CHEBI:37565"/>
    </ligand>
</feature>
<dbReference type="AlphaFoldDB" id="A0A0C3BNJ1"/>
<reference evidence="7" key="2">
    <citation type="submission" date="2015-01" db="EMBL/GenBank/DDBJ databases">
        <title>Evolutionary Origins and Diversification of the Mycorrhizal Mutualists.</title>
        <authorList>
            <consortium name="DOE Joint Genome Institute"/>
            <consortium name="Mycorrhizal Genomics Consortium"/>
            <person name="Kohler A."/>
            <person name="Kuo A."/>
            <person name="Nagy L.G."/>
            <person name="Floudas D."/>
            <person name="Copeland A."/>
            <person name="Barry K.W."/>
            <person name="Cichocki N."/>
            <person name="Veneault-Fourrey C."/>
            <person name="LaButti K."/>
            <person name="Lindquist E.A."/>
            <person name="Lipzen A."/>
            <person name="Lundell T."/>
            <person name="Morin E."/>
            <person name="Murat C."/>
            <person name="Riley R."/>
            <person name="Ohm R."/>
            <person name="Sun H."/>
            <person name="Tunlid A."/>
            <person name="Henrissat B."/>
            <person name="Grigoriev I.V."/>
            <person name="Hibbett D.S."/>
            <person name="Martin F."/>
        </authorList>
    </citation>
    <scope>NUCLEOTIDE SEQUENCE [LARGE SCALE GENOMIC DNA]</scope>
    <source>
        <strain evidence="7">MAFF 305830</strain>
    </source>
</reference>
<dbReference type="HOGENOM" id="CLU_014184_7_4_1"/>
<dbReference type="GO" id="GO:0031683">
    <property type="term" value="F:G-protein beta/gamma-subunit complex binding"/>
    <property type="evidence" value="ECO:0007669"/>
    <property type="project" value="InterPro"/>
</dbReference>
<dbReference type="FunFam" id="3.40.50.300:FF:000692">
    <property type="entry name" value="Guanine nucleotide-binding protein subunit alpha"/>
    <property type="match status" value="1"/>
</dbReference>
<keyword evidence="4" id="KW-0807">Transducer</keyword>
<evidence type="ECO:0000313" key="6">
    <source>
        <dbReference type="EMBL" id="KIM33639.1"/>
    </source>
</evidence>
<dbReference type="GO" id="GO:0046872">
    <property type="term" value="F:metal ion binding"/>
    <property type="evidence" value="ECO:0007669"/>
    <property type="project" value="UniProtKB-KW"/>
</dbReference>
<name>A0A0C3BNJ1_SERVB</name>
<evidence type="ECO:0000256" key="2">
    <source>
        <dbReference type="ARBA" id="ARBA00022741"/>
    </source>
</evidence>
<dbReference type="SUPFAM" id="SSF52540">
    <property type="entry name" value="P-loop containing nucleoside triphosphate hydrolases"/>
    <property type="match status" value="1"/>
</dbReference>
<dbReference type="OrthoDB" id="5817230at2759"/>
<protein>
    <submittedName>
        <fullName evidence="6">Uncharacterized protein</fullName>
    </submittedName>
</protein>
<dbReference type="Proteomes" id="UP000054097">
    <property type="component" value="Unassembled WGS sequence"/>
</dbReference>
<keyword evidence="7" id="KW-1185">Reference proteome</keyword>
<dbReference type="Gene3D" id="3.40.50.300">
    <property type="entry name" value="P-loop containing nucleotide triphosphate hydrolases"/>
    <property type="match status" value="1"/>
</dbReference>
<evidence type="ECO:0000256" key="4">
    <source>
        <dbReference type="ARBA" id="ARBA00023224"/>
    </source>
</evidence>
<keyword evidence="3 5" id="KW-0342">GTP-binding</keyword>
<evidence type="ECO:0000256" key="3">
    <source>
        <dbReference type="ARBA" id="ARBA00023134"/>
    </source>
</evidence>
<dbReference type="InterPro" id="IPR027417">
    <property type="entry name" value="P-loop_NTPase"/>
</dbReference>
<dbReference type="GO" id="GO:0005737">
    <property type="term" value="C:cytoplasm"/>
    <property type="evidence" value="ECO:0007669"/>
    <property type="project" value="TreeGrafter"/>
</dbReference>
<dbReference type="EMBL" id="KN824278">
    <property type="protein sequence ID" value="KIM33639.1"/>
    <property type="molecule type" value="Genomic_DNA"/>
</dbReference>
<evidence type="ECO:0000256" key="1">
    <source>
        <dbReference type="ARBA" id="ARBA00022723"/>
    </source>
</evidence>
<organism evidence="6 7">
    <name type="scientific">Serendipita vermifera MAFF 305830</name>
    <dbReference type="NCBI Taxonomy" id="933852"/>
    <lineage>
        <taxon>Eukaryota</taxon>
        <taxon>Fungi</taxon>
        <taxon>Dikarya</taxon>
        <taxon>Basidiomycota</taxon>
        <taxon>Agaricomycotina</taxon>
        <taxon>Agaricomycetes</taxon>
        <taxon>Sebacinales</taxon>
        <taxon>Serendipitaceae</taxon>
        <taxon>Serendipita</taxon>
    </lineage>
</organism>
<sequence>MAPISAFDQYLEEDYKVNRIDDSLQTFTSVCSNPLLKNVHLVLFLNKIDILQQKIQAGIKVRKYITSFGNRNNEYHEVSEYFTAHFHQVHRKNNADRRRALYTHLTSVIDTQATQDIISNVRDSIFRGYLQDTSLV</sequence>
<dbReference type="InterPro" id="IPR001019">
    <property type="entry name" value="Gprotein_alpha_su"/>
</dbReference>
<gene>
    <name evidence="6" type="ORF">M408DRAFT_61475</name>
</gene>
<keyword evidence="2 5" id="KW-0547">Nucleotide-binding</keyword>
<dbReference type="GO" id="GO:0005525">
    <property type="term" value="F:GTP binding"/>
    <property type="evidence" value="ECO:0007669"/>
    <property type="project" value="UniProtKB-KW"/>
</dbReference>
<accession>A0A0C3BNJ1</accession>
<dbReference type="GO" id="GO:0005834">
    <property type="term" value="C:heterotrimeric G-protein complex"/>
    <property type="evidence" value="ECO:0007669"/>
    <property type="project" value="TreeGrafter"/>
</dbReference>
<dbReference type="GO" id="GO:0007188">
    <property type="term" value="P:adenylate cyclase-modulating G protein-coupled receptor signaling pathway"/>
    <property type="evidence" value="ECO:0007669"/>
    <property type="project" value="TreeGrafter"/>
</dbReference>
<dbReference type="PANTHER" id="PTHR10218">
    <property type="entry name" value="GTP-BINDING PROTEIN ALPHA SUBUNIT"/>
    <property type="match status" value="1"/>
</dbReference>
<evidence type="ECO:0000256" key="5">
    <source>
        <dbReference type="PIRSR" id="PIRSR601019-1"/>
    </source>
</evidence>
<proteinExistence type="predicted"/>
<reference evidence="6 7" key="1">
    <citation type="submission" date="2014-04" db="EMBL/GenBank/DDBJ databases">
        <authorList>
            <consortium name="DOE Joint Genome Institute"/>
            <person name="Kuo A."/>
            <person name="Zuccaro A."/>
            <person name="Kohler A."/>
            <person name="Nagy L.G."/>
            <person name="Floudas D."/>
            <person name="Copeland A."/>
            <person name="Barry K.W."/>
            <person name="Cichocki N."/>
            <person name="Veneault-Fourrey C."/>
            <person name="LaButti K."/>
            <person name="Lindquist E.A."/>
            <person name="Lipzen A."/>
            <person name="Lundell T."/>
            <person name="Morin E."/>
            <person name="Murat C."/>
            <person name="Sun H."/>
            <person name="Tunlid A."/>
            <person name="Henrissat B."/>
            <person name="Grigoriev I.V."/>
            <person name="Hibbett D.S."/>
            <person name="Martin F."/>
            <person name="Nordberg H.P."/>
            <person name="Cantor M.N."/>
            <person name="Hua S.X."/>
        </authorList>
    </citation>
    <scope>NUCLEOTIDE SEQUENCE [LARGE SCALE GENOMIC DNA]</scope>
    <source>
        <strain evidence="6 7">MAFF 305830</strain>
    </source>
</reference>